<organism evidence="2 3">
    <name type="scientific">Dunaliella salina</name>
    <name type="common">Green alga</name>
    <name type="synonym">Protococcus salinus</name>
    <dbReference type="NCBI Taxonomy" id="3046"/>
    <lineage>
        <taxon>Eukaryota</taxon>
        <taxon>Viridiplantae</taxon>
        <taxon>Chlorophyta</taxon>
        <taxon>core chlorophytes</taxon>
        <taxon>Chlorophyceae</taxon>
        <taxon>CS clade</taxon>
        <taxon>Chlamydomonadales</taxon>
        <taxon>Dunaliellaceae</taxon>
        <taxon>Dunaliella</taxon>
    </lineage>
</organism>
<comment type="caution">
    <text evidence="2">The sequence shown here is derived from an EMBL/GenBank/DDBJ whole genome shotgun (WGS) entry which is preliminary data.</text>
</comment>
<sequence length="99" mass="11302">MCLCSQQALLCNVLRPASGHCMLMLMLLGCREGTEELPVVLNFLHYFFIFCCTYQTMAKKAEQRQSLNNWNCTPYTYHAPPILVCLCALIHVIVTSEQQ</sequence>
<evidence type="ECO:0000256" key="1">
    <source>
        <dbReference type="SAM" id="SignalP"/>
    </source>
</evidence>
<dbReference type="Proteomes" id="UP000815325">
    <property type="component" value="Unassembled WGS sequence"/>
</dbReference>
<feature type="signal peptide" evidence="1">
    <location>
        <begin position="1"/>
        <end position="19"/>
    </location>
</feature>
<dbReference type="EMBL" id="MU069937">
    <property type="protein sequence ID" value="KAF5831588.1"/>
    <property type="molecule type" value="Genomic_DNA"/>
</dbReference>
<evidence type="ECO:0008006" key="4">
    <source>
        <dbReference type="Google" id="ProtNLM"/>
    </source>
</evidence>
<gene>
    <name evidence="2" type="ORF">DUNSADRAFT_12944</name>
</gene>
<evidence type="ECO:0000313" key="2">
    <source>
        <dbReference type="EMBL" id="KAF5831588.1"/>
    </source>
</evidence>
<keyword evidence="1" id="KW-0732">Signal</keyword>
<feature type="chain" id="PRO_5046024883" description="Secreted protein" evidence="1">
    <location>
        <begin position="20"/>
        <end position="99"/>
    </location>
</feature>
<reference evidence="2" key="1">
    <citation type="submission" date="2017-08" db="EMBL/GenBank/DDBJ databases">
        <authorList>
            <person name="Polle J.E."/>
            <person name="Barry K."/>
            <person name="Cushman J."/>
            <person name="Schmutz J."/>
            <person name="Tran D."/>
            <person name="Hathwaick L.T."/>
            <person name="Yim W.C."/>
            <person name="Jenkins J."/>
            <person name="Mckie-Krisberg Z.M."/>
            <person name="Prochnik S."/>
            <person name="Lindquist E."/>
            <person name="Dockter R.B."/>
            <person name="Adam C."/>
            <person name="Molina H."/>
            <person name="Bunkerborg J."/>
            <person name="Jin E."/>
            <person name="Buchheim M."/>
            <person name="Magnuson J."/>
        </authorList>
    </citation>
    <scope>NUCLEOTIDE SEQUENCE</scope>
    <source>
        <strain evidence="2">CCAP 19/18</strain>
    </source>
</reference>
<keyword evidence="3" id="KW-1185">Reference proteome</keyword>
<proteinExistence type="predicted"/>
<accession>A0ABQ7GAF5</accession>
<evidence type="ECO:0000313" key="3">
    <source>
        <dbReference type="Proteomes" id="UP000815325"/>
    </source>
</evidence>
<protein>
    <recommendedName>
        <fullName evidence="4">Secreted protein</fullName>
    </recommendedName>
</protein>
<name>A0ABQ7GAF5_DUNSA</name>